<dbReference type="SUPFAM" id="SSF52096">
    <property type="entry name" value="ClpP/crotonase"/>
    <property type="match status" value="2"/>
</dbReference>
<keyword evidence="3 10" id="KW-0645">Protease</keyword>
<dbReference type="AlphaFoldDB" id="A0A3B1E7U4"/>
<feature type="transmembrane region" description="Helical" evidence="8">
    <location>
        <begin position="21"/>
        <end position="43"/>
    </location>
</feature>
<feature type="domain" description="Peptidase S49" evidence="9">
    <location>
        <begin position="398"/>
        <end position="547"/>
    </location>
</feature>
<keyword evidence="8" id="KW-1133">Transmembrane helix</keyword>
<dbReference type="RefSeq" id="WP_158349059.1">
    <property type="nucleotide sequence ID" value="NZ_LR025085.1"/>
</dbReference>
<dbReference type="Gene3D" id="3.90.226.10">
    <property type="entry name" value="2-enoyl-CoA Hydratase, Chain A, domain 1"/>
    <property type="match status" value="3"/>
</dbReference>
<dbReference type="Proteomes" id="UP000271849">
    <property type="component" value="Chromosome"/>
</dbReference>
<dbReference type="GO" id="GO:0016020">
    <property type="term" value="C:membrane"/>
    <property type="evidence" value="ECO:0007669"/>
    <property type="project" value="UniProtKB-SubCell"/>
</dbReference>
<dbReference type="InterPro" id="IPR029045">
    <property type="entry name" value="ClpP/crotonase-like_dom_sf"/>
</dbReference>
<evidence type="ECO:0000256" key="2">
    <source>
        <dbReference type="ARBA" id="ARBA00008683"/>
    </source>
</evidence>
<feature type="domain" description="Peptidase S49" evidence="9">
    <location>
        <begin position="143"/>
        <end position="259"/>
    </location>
</feature>
<dbReference type="Pfam" id="PF01343">
    <property type="entry name" value="Peptidase_S49"/>
    <property type="match status" value="2"/>
</dbReference>
<dbReference type="NCBIfam" id="TIGR00706">
    <property type="entry name" value="SppA_dom"/>
    <property type="match status" value="1"/>
</dbReference>
<evidence type="ECO:0000313" key="11">
    <source>
        <dbReference type="Proteomes" id="UP000271849"/>
    </source>
</evidence>
<dbReference type="InterPro" id="IPR002142">
    <property type="entry name" value="Peptidase_S49"/>
</dbReference>
<dbReference type="PANTHER" id="PTHR33209">
    <property type="entry name" value="PROTEASE 4"/>
    <property type="match status" value="1"/>
</dbReference>
<evidence type="ECO:0000313" key="10">
    <source>
        <dbReference type="EMBL" id="VAX76507.1"/>
    </source>
</evidence>
<dbReference type="EMBL" id="LR025085">
    <property type="protein sequence ID" value="VAX76507.1"/>
    <property type="molecule type" value="Genomic_DNA"/>
</dbReference>
<dbReference type="InterPro" id="IPR047217">
    <property type="entry name" value="S49_SppA_67K_type_N"/>
</dbReference>
<keyword evidence="6 8" id="KW-0472">Membrane</keyword>
<evidence type="ECO:0000256" key="8">
    <source>
        <dbReference type="SAM" id="Phobius"/>
    </source>
</evidence>
<feature type="active site" description="Nucleophile" evidence="7">
    <location>
        <position position="413"/>
    </location>
</feature>
<evidence type="ECO:0000259" key="9">
    <source>
        <dbReference type="Pfam" id="PF01343"/>
    </source>
</evidence>
<name>A0A3B1E7U4_9GAMM</name>
<dbReference type="PIRSF" id="PIRSF001217">
    <property type="entry name" value="Protease_4_SppA"/>
    <property type="match status" value="1"/>
</dbReference>
<dbReference type="GO" id="GO:0008236">
    <property type="term" value="F:serine-type peptidase activity"/>
    <property type="evidence" value="ECO:0007669"/>
    <property type="project" value="UniProtKB-KW"/>
</dbReference>
<dbReference type="CDD" id="cd07018">
    <property type="entry name" value="S49_SppA_67K_type"/>
    <property type="match status" value="1"/>
</dbReference>
<keyword evidence="4 10" id="KW-0378">Hydrolase</keyword>
<evidence type="ECO:0000256" key="5">
    <source>
        <dbReference type="ARBA" id="ARBA00022825"/>
    </source>
</evidence>
<dbReference type="InterPro" id="IPR047272">
    <property type="entry name" value="S49_SppA_C"/>
</dbReference>
<dbReference type="NCBIfam" id="TIGR00705">
    <property type="entry name" value="SppA_67K"/>
    <property type="match status" value="1"/>
</dbReference>
<protein>
    <submittedName>
        <fullName evidence="10">Protease 4</fullName>
        <ecNumber evidence="10">3.4.21.-</ecNumber>
    </submittedName>
</protein>
<organism evidence="10 11">
    <name type="scientific">Buchnera aphidicola</name>
    <name type="common">Cinara strobi</name>
    <dbReference type="NCBI Taxonomy" id="1921549"/>
    <lineage>
        <taxon>Bacteria</taxon>
        <taxon>Pseudomonadati</taxon>
        <taxon>Pseudomonadota</taxon>
        <taxon>Gammaproteobacteria</taxon>
        <taxon>Enterobacterales</taxon>
        <taxon>Erwiniaceae</taxon>
        <taxon>Buchnera</taxon>
    </lineage>
</organism>
<dbReference type="STRING" id="1921549.GCA_900128825_00178"/>
<sequence length="622" mass="72246">MTIFFKAIAKILIWVYKLLKFIREVFFNIILLLIISVFIWIMWGDKKNNFFSDNNNQHGVLVIDLKNVFDEIPMSDISQKINPFNFFNNNDDKKIHISIFEIVKQIQQAEIDPAITGIILKAENCFSCNQVVLEYLGKKLQHFKKSNKPFIAIGDSYSQSEYYLASFADKIFLSKNGTVQINGFSNNKLYFRDLFNICKIHLHVFRIGKYKSAVETFLRNGPSSKAKKIDQSIIQYKWKSFLQTIACNRHITIQDICPNPSVFFHRLKDHYNNYSQYALHYHLIDHIIKKNNIIEHLNNIFKKNKNEKNIHYLDIHQYHIRENIKKISSDKIKIIMANGIIGGDSDDSKNMDIDNVLNEIYYAKNNNDIKAIVLRVNSPGGNVGDSEKIRQKLLELHKCHKPIVISMGEVSASGGYWISTAGDYIIAHPTTITGSIGIFSVIPTIEKLLSTFGINAHRIRSQYFSELSIFHDLSYQDKQKIFLNLSNGYKKFINLVAKSRHKTLKEVHLISQGRVWLGAQAKKIGLVDQIGDIDTAIEKAAELAKIKHYNVMWPKREPTFFKQLKTKMNLSIHSSIKNIFQIFFSKSLVDKIYTFYNNIYIVFNYLKLNKLFVLYLDNYNFI</sequence>
<dbReference type="Gene3D" id="6.20.330.10">
    <property type="match status" value="1"/>
</dbReference>
<keyword evidence="5" id="KW-0720">Serine protease</keyword>
<dbReference type="PANTHER" id="PTHR33209:SF1">
    <property type="entry name" value="PEPTIDASE S49 DOMAIN-CONTAINING PROTEIN"/>
    <property type="match status" value="1"/>
</dbReference>
<dbReference type="OrthoDB" id="9764363at2"/>
<evidence type="ECO:0000256" key="6">
    <source>
        <dbReference type="ARBA" id="ARBA00023136"/>
    </source>
</evidence>
<accession>A0A3B1E7U4</accession>
<proteinExistence type="inferred from homology"/>
<evidence type="ECO:0000256" key="3">
    <source>
        <dbReference type="ARBA" id="ARBA00022670"/>
    </source>
</evidence>
<dbReference type="CDD" id="cd07023">
    <property type="entry name" value="S49_Sppa_N_C"/>
    <property type="match status" value="1"/>
</dbReference>
<evidence type="ECO:0000256" key="4">
    <source>
        <dbReference type="ARBA" id="ARBA00022801"/>
    </source>
</evidence>
<dbReference type="InterPro" id="IPR004635">
    <property type="entry name" value="Pept_S49_SppA"/>
</dbReference>
<reference evidence="11" key="1">
    <citation type="submission" date="2018-09" db="EMBL/GenBank/DDBJ databases">
        <authorList>
            <person name="Manzano-Marin A."/>
            <person name="Manzano-Marin A."/>
        </authorList>
    </citation>
    <scope>NUCLEOTIDE SEQUENCE [LARGE SCALE GENOMIC DNA]</scope>
    <source>
        <strain evidence="11">BuCistrobi</strain>
    </source>
</reference>
<dbReference type="InterPro" id="IPR004634">
    <property type="entry name" value="Pept_S49_pIV"/>
</dbReference>
<dbReference type="GO" id="GO:0006465">
    <property type="term" value="P:signal peptide processing"/>
    <property type="evidence" value="ECO:0007669"/>
    <property type="project" value="InterPro"/>
</dbReference>
<evidence type="ECO:0000256" key="1">
    <source>
        <dbReference type="ARBA" id="ARBA00004370"/>
    </source>
</evidence>
<dbReference type="EC" id="3.4.21.-" evidence="10"/>
<evidence type="ECO:0000256" key="7">
    <source>
        <dbReference type="PIRSR" id="PIRSR001217-1"/>
    </source>
</evidence>
<gene>
    <name evidence="10" type="primary">sppA</name>
    <name evidence="10" type="ORF">BUCINSTRO3249_0179</name>
</gene>
<feature type="active site" description="Proton donor/acceptor" evidence="7">
    <location>
        <position position="211"/>
    </location>
</feature>
<comment type="similarity">
    <text evidence="2">Belongs to the peptidase S49 family.</text>
</comment>
<comment type="subcellular location">
    <subcellularLocation>
        <location evidence="1">Membrane</location>
    </subcellularLocation>
</comment>
<keyword evidence="8" id="KW-0812">Transmembrane</keyword>